<name>A0A2V3IYB9_9FLOR</name>
<accession>A0A2V3IYB9</accession>
<protein>
    <submittedName>
        <fullName evidence="1">Uncharacterized protein</fullName>
    </submittedName>
</protein>
<reference evidence="1 2" key="1">
    <citation type="journal article" date="2018" name="Mol. Biol. Evol.">
        <title>Analysis of the draft genome of the red seaweed Gracilariopsis chorda provides insights into genome size evolution in Rhodophyta.</title>
        <authorList>
            <person name="Lee J."/>
            <person name="Yang E.C."/>
            <person name="Graf L."/>
            <person name="Yang J.H."/>
            <person name="Qiu H."/>
            <person name="Zel Zion U."/>
            <person name="Chan C.X."/>
            <person name="Stephens T.G."/>
            <person name="Weber A.P.M."/>
            <person name="Boo G.H."/>
            <person name="Boo S.M."/>
            <person name="Kim K.M."/>
            <person name="Shin Y."/>
            <person name="Jung M."/>
            <person name="Lee S.J."/>
            <person name="Yim H.S."/>
            <person name="Lee J.H."/>
            <person name="Bhattacharya D."/>
            <person name="Yoon H.S."/>
        </authorList>
    </citation>
    <scope>NUCLEOTIDE SEQUENCE [LARGE SCALE GENOMIC DNA]</scope>
    <source>
        <strain evidence="1 2">SKKU-2015</strain>
        <tissue evidence="1">Whole body</tissue>
    </source>
</reference>
<evidence type="ECO:0000313" key="2">
    <source>
        <dbReference type="Proteomes" id="UP000247409"/>
    </source>
</evidence>
<evidence type="ECO:0000313" key="1">
    <source>
        <dbReference type="EMBL" id="PXF46677.1"/>
    </source>
</evidence>
<gene>
    <name evidence="1" type="ORF">BWQ96_03503</name>
</gene>
<sequence length="227" mass="24993">MNALRGVKRSRADAGEVISLVAPAQFAHPHAATHHHRVFKRARRLQELRAPTSQLSALLRSDPHASRRYQARVAFLRTLAAPEPVLLGMCHLLQSDAAALLSIVDLNTHQSSIMAVLNDCAARAVSMTALNVRGHAFCMADKRPVLTSFTSAYGHHRVACELVHYVAHRVFAGYSRMAISVLSGGGVRDVLIADWCAQHKLKTRVTPPHLIILRCESQRLFLIPVVV</sequence>
<dbReference type="EMBL" id="NBIV01000034">
    <property type="protein sequence ID" value="PXF46677.1"/>
    <property type="molecule type" value="Genomic_DNA"/>
</dbReference>
<organism evidence="1 2">
    <name type="scientific">Gracilariopsis chorda</name>
    <dbReference type="NCBI Taxonomy" id="448386"/>
    <lineage>
        <taxon>Eukaryota</taxon>
        <taxon>Rhodophyta</taxon>
        <taxon>Florideophyceae</taxon>
        <taxon>Rhodymeniophycidae</taxon>
        <taxon>Gracilariales</taxon>
        <taxon>Gracilariaceae</taxon>
        <taxon>Gracilariopsis</taxon>
    </lineage>
</organism>
<dbReference type="AlphaFoldDB" id="A0A2V3IYB9"/>
<proteinExistence type="predicted"/>
<comment type="caution">
    <text evidence="1">The sequence shown here is derived from an EMBL/GenBank/DDBJ whole genome shotgun (WGS) entry which is preliminary data.</text>
</comment>
<keyword evidence="2" id="KW-1185">Reference proteome</keyword>
<dbReference type="Proteomes" id="UP000247409">
    <property type="component" value="Unassembled WGS sequence"/>
</dbReference>
<dbReference type="OrthoDB" id="10511649at2759"/>